<keyword evidence="4 6" id="KW-0862">Zinc</keyword>
<evidence type="ECO:0000256" key="6">
    <source>
        <dbReference type="PROSITE-ProRule" id="PRU00723"/>
    </source>
</evidence>
<feature type="compositionally biased region" description="Polar residues" evidence="7">
    <location>
        <begin position="599"/>
        <end position="613"/>
    </location>
</feature>
<name>A0AAD5JTV7_ACENE</name>
<feature type="compositionally biased region" description="Polar residues" evidence="7">
    <location>
        <begin position="1484"/>
        <end position="1493"/>
    </location>
</feature>
<feature type="region of interest" description="Disordered" evidence="7">
    <location>
        <begin position="1441"/>
        <end position="1494"/>
    </location>
</feature>
<evidence type="ECO:0000313" key="9">
    <source>
        <dbReference type="EMBL" id="KAI9200434.1"/>
    </source>
</evidence>
<protein>
    <recommendedName>
        <fullName evidence="8">C3H1-type domain-containing protein</fullName>
    </recommendedName>
</protein>
<dbReference type="PANTHER" id="PTHR46156:SF1">
    <property type="entry name" value="ZINC FINGER CCCH DOMAIN-CONTAINING PROTEIN 3"/>
    <property type="match status" value="1"/>
</dbReference>
<feature type="compositionally biased region" description="Low complexity" evidence="7">
    <location>
        <begin position="86"/>
        <end position="100"/>
    </location>
</feature>
<comment type="caution">
    <text evidence="9">The sequence shown here is derived from an EMBL/GenBank/DDBJ whole genome shotgun (WGS) entry which is preliminary data.</text>
</comment>
<keyword evidence="3 6" id="KW-0863">Zinc-finger</keyword>
<feature type="zinc finger region" description="C3H1-type" evidence="6">
    <location>
        <begin position="1869"/>
        <end position="1898"/>
    </location>
</feature>
<feature type="zinc finger region" description="C3H1-type" evidence="6">
    <location>
        <begin position="1973"/>
        <end position="2001"/>
    </location>
</feature>
<feature type="compositionally biased region" description="Pro residues" evidence="7">
    <location>
        <begin position="35"/>
        <end position="64"/>
    </location>
</feature>
<feature type="domain" description="C3H1-type" evidence="8">
    <location>
        <begin position="1869"/>
        <end position="1898"/>
    </location>
</feature>
<feature type="region of interest" description="Disordered" evidence="7">
    <location>
        <begin position="411"/>
        <end position="452"/>
    </location>
</feature>
<dbReference type="Gene3D" id="4.10.1000.10">
    <property type="entry name" value="Zinc finger, CCCH-type"/>
    <property type="match status" value="2"/>
</dbReference>
<dbReference type="FunFam" id="4.10.1000.10:FF:000022">
    <property type="entry name" value="Zinc finger CCCH domain-containing protein 7"/>
    <property type="match status" value="1"/>
</dbReference>
<keyword evidence="5" id="KW-0238">DNA-binding</keyword>
<dbReference type="FunFam" id="4.10.1000.10:FF:000008">
    <property type="entry name" value="zinc finger CCCH domain-containing protein 3"/>
    <property type="match status" value="1"/>
</dbReference>
<evidence type="ECO:0000259" key="8">
    <source>
        <dbReference type="PROSITE" id="PS50103"/>
    </source>
</evidence>
<dbReference type="GO" id="GO:0003677">
    <property type="term" value="F:DNA binding"/>
    <property type="evidence" value="ECO:0007669"/>
    <property type="project" value="UniProtKB-KW"/>
</dbReference>
<dbReference type="InterPro" id="IPR000571">
    <property type="entry name" value="Znf_CCCH"/>
</dbReference>
<dbReference type="Proteomes" id="UP001064489">
    <property type="component" value="Chromosome 9"/>
</dbReference>
<reference evidence="9" key="2">
    <citation type="submission" date="2023-02" db="EMBL/GenBank/DDBJ databases">
        <authorList>
            <person name="Swenson N.G."/>
            <person name="Wegrzyn J.L."/>
            <person name="Mcevoy S.L."/>
        </authorList>
    </citation>
    <scope>NUCLEOTIDE SEQUENCE</scope>
    <source>
        <strain evidence="9">91603</strain>
        <tissue evidence="9">Leaf</tissue>
    </source>
</reference>
<feature type="region of interest" description="Disordered" evidence="7">
    <location>
        <begin position="599"/>
        <end position="627"/>
    </location>
</feature>
<evidence type="ECO:0000256" key="2">
    <source>
        <dbReference type="ARBA" id="ARBA00022737"/>
    </source>
</evidence>
<feature type="domain" description="C3H1-type" evidence="8">
    <location>
        <begin position="1973"/>
        <end position="2001"/>
    </location>
</feature>
<keyword evidence="10" id="KW-1185">Reference proteome</keyword>
<feature type="compositionally biased region" description="Basic residues" evidence="7">
    <location>
        <begin position="1994"/>
        <end position="2018"/>
    </location>
</feature>
<accession>A0AAD5JTV7</accession>
<dbReference type="PANTHER" id="PTHR46156">
    <property type="entry name" value="CCCH ZINGC FINGER"/>
    <property type="match status" value="1"/>
</dbReference>
<evidence type="ECO:0000256" key="5">
    <source>
        <dbReference type="ARBA" id="ARBA00023125"/>
    </source>
</evidence>
<feature type="zinc finger region" description="C3H1-type" evidence="6">
    <location>
        <begin position="1924"/>
        <end position="1950"/>
    </location>
</feature>
<evidence type="ECO:0000313" key="10">
    <source>
        <dbReference type="Proteomes" id="UP001064489"/>
    </source>
</evidence>
<gene>
    <name evidence="9" type="ORF">LWI28_007878</name>
</gene>
<dbReference type="EMBL" id="JAJSOW010000001">
    <property type="protein sequence ID" value="KAI9200434.1"/>
    <property type="molecule type" value="Genomic_DNA"/>
</dbReference>
<sequence>MDPPYSRYVPISSQNPNFHGPPPVYHHLHHHLAPAHPPQPPPPPPPPPQSLPPPPPPLPPPPHQPQFHHHPLPALPPPTHPKSPYNSNNLPLTFNTNFNPNPKPNNPNHHRPRSHDFPHIEDDRYLYRNRPLPGFESRPDLWDPPRVIPGHRPLINNSEHHQQFDHRPVSPYRSIENPRHELEGNYRFRERYKSDGFAFEHNSSNNQRAEMVPHRNHFASDSERLNSGTYSNLHGTRFNDSELTRSNLRDVVFGRQSLREREIRDSSFEMGSKNENRGKRELHWSESGRYGYNRGSKENSYEYNRTPRKQIQKKSAFLRIQKPFYRNRDNDEELQYSTYFDEISSYRNEDQILYSDHGVVEKEERKGSPVELDVSFKSNSLVAKAIVTPPSSAVVSDTNLTPKSGKIRKVKLSSKDFSSSQMNKLRKSNRNLDSSEDVNSASGSGDKDLKQSEKEIPPCVIHDMHNDDSQPCSGGNNDSLSKFTVERSKRIASDTRSIDVGSSKTSLLSVTKKKRVVKLKHSDTHVSSLQPNEKVDVRVKKDGSTFNAPAATVPKKGKKLLKQKITSAGRASVQLPCQNEPTMLLKNEKITSPHTLVSDQVSTSVNSGSSCATKTKRKRNSSISPLASLHRRETKFDEGSENADNSIRGLQNISNTDKDLTNSLNETIVSASGSVEGVTKQFFHNEESLMLDNSDTKQSPKVLFSVSRDINYDLLSSEEMIRQENHVDTCSIAHRMSASINFDDGLVSLQEKISNQAISSVDSNTVEGIPLAILPGRTSKIFAQSSSEEIGIHNVSIHSDCSNHDIGSDNVCINSEEINVETGDYAGKQLSLERFTSSFENDATEGLQNTLYPVGGIEESMPNTTNNSKVTTSPETITDMDMRPVNAASSAQCIDTTCVHTCLSLSVKDFNPAEATVSSGLDVSLQPCADEVTVMHESNLTCGFSKDKALVNCGFTGTSPEKSKRRKVSTSYPGFSNAMLSEISEGPAGTDLSMSSVEMPSNFSEGLVQPEQRTEVSKMDSLCTSGLPRCLDKTQVLCEDSSERLSSEVVVSVGTDAFRDRTDGSKIDQQRADSENSDIPNAISGFPQGYRGEQTENAVPVLAGMNDNIEDMFIESKKEEKMKAVAGEEQVMTCSASQFKTPSQHLSPDLNQRLPSTYVDSNGYLLEKDHFPSVSASMPFASRGDGVSTTTSNDEMMEFDTLSDIGTPEILSSVPVMQSSTCKESPSQISNEVISGDVMMPNEDLVVEGTSNLSVSPQYAKIDLKSNYAPESAHSVVVRAGSLTSQDVKSLSHNLNLRSGETSGKKNQPNQAISRTYPSCPSSVFTSKNTASLTHNTKPLTWHRSDKSSASPVLGNKPFSHTVPKPHQFSRKVTKFQSMSYIRKGNSLVRKPAPVVALPKVSHALPSSVYRLNSSGIGELKKSFGPDSRAGNIDMSNILRTGGVGAPVERPRTPPLPTVTKMKNCTTNSSGDCTSSPLAEPLPNSCSETTSDPQKFIDCKDVPNSSSDALKISETPVNQTASANSLESQGEPNDGTLATSNVKRITYVKRKSNQLVAASSHCGLPIQNADKTQGFISDGYYKRRKNQLIRSSVESHINGTVTLPDDNLLSEGKTAPKASFSRNFITTKICRPSRFSLVWTPSNMQSKKNDDHSSYRRKVMPYLIPWKRTGYRKCFLQNSASISNNSSLSAISRKLLLLRKRDAVYTRSGRGFSLRKSKVLSVGGSSLKWSKSIERRSKKANEEATLAVAAVGRKQSEQNGAASIASGTKNRSNSSRERIFRIGSVRYKMDSSRRTLQRISDDESSHSAALNLEKNGKRSYIPRRLVIGNDEYVRIGNGNQLIRDPKKRTRVLASEKVRWSLHTARLRLARKRKYCQFFTRFGKCNKDDGKCPYIHDPSKIAVCTKFLNGLCSNSDCKLTHKVIPERMPDCSYFLQGLCTNKSCPYRHVHVNPNSSTCEGFLRGYCADGNECRKKHSYACPFFEATGSCPEGSKCKLHHPKSQKKGKKSKRSRQRKNSRGRYFGSHHMDYSEPQIMRSERQSEQDKGDVTFEGNFAEYITLVISGEEAGETYDALNEQTYLYDSDNSDFQLDDLDELIKPIRIMDSMTK</sequence>
<organism evidence="9 10">
    <name type="scientific">Acer negundo</name>
    <name type="common">Box elder</name>
    <dbReference type="NCBI Taxonomy" id="4023"/>
    <lineage>
        <taxon>Eukaryota</taxon>
        <taxon>Viridiplantae</taxon>
        <taxon>Streptophyta</taxon>
        <taxon>Embryophyta</taxon>
        <taxon>Tracheophyta</taxon>
        <taxon>Spermatophyta</taxon>
        <taxon>Magnoliopsida</taxon>
        <taxon>eudicotyledons</taxon>
        <taxon>Gunneridae</taxon>
        <taxon>Pentapetalae</taxon>
        <taxon>rosids</taxon>
        <taxon>malvids</taxon>
        <taxon>Sapindales</taxon>
        <taxon>Sapindaceae</taxon>
        <taxon>Hippocastanoideae</taxon>
        <taxon>Acereae</taxon>
        <taxon>Acer</taxon>
    </lineage>
</organism>
<feature type="domain" description="C3H1-type" evidence="8">
    <location>
        <begin position="1924"/>
        <end position="1950"/>
    </location>
</feature>
<feature type="compositionally biased region" description="Polar residues" evidence="7">
    <location>
        <begin position="1461"/>
        <end position="1477"/>
    </location>
</feature>
<evidence type="ECO:0000256" key="3">
    <source>
        <dbReference type="ARBA" id="ARBA00022771"/>
    </source>
</evidence>
<proteinExistence type="predicted"/>
<keyword evidence="2" id="KW-0677">Repeat</keyword>
<dbReference type="SMART" id="SM00356">
    <property type="entry name" value="ZnF_C3H1"/>
    <property type="match status" value="5"/>
</dbReference>
<dbReference type="PROSITE" id="PS50103">
    <property type="entry name" value="ZF_C3H1"/>
    <property type="match status" value="3"/>
</dbReference>
<feature type="region of interest" description="Disordered" evidence="7">
    <location>
        <begin position="1060"/>
        <end position="1091"/>
    </location>
</feature>
<evidence type="ECO:0000256" key="7">
    <source>
        <dbReference type="SAM" id="MobiDB-lite"/>
    </source>
</evidence>
<evidence type="ECO:0000256" key="4">
    <source>
        <dbReference type="ARBA" id="ARBA00022833"/>
    </source>
</evidence>
<reference evidence="9" key="1">
    <citation type="journal article" date="2022" name="Plant J.">
        <title>Strategies of tolerance reflected in two North American maple genomes.</title>
        <authorList>
            <person name="McEvoy S.L."/>
            <person name="Sezen U.U."/>
            <person name="Trouern-Trend A."/>
            <person name="McMahon S.M."/>
            <person name="Schaberg P.G."/>
            <person name="Yang J."/>
            <person name="Wegrzyn J.L."/>
            <person name="Swenson N.G."/>
        </authorList>
    </citation>
    <scope>NUCLEOTIDE SEQUENCE</scope>
    <source>
        <strain evidence="9">91603</strain>
    </source>
</reference>
<dbReference type="GO" id="GO:0008270">
    <property type="term" value="F:zinc ion binding"/>
    <property type="evidence" value="ECO:0007669"/>
    <property type="project" value="UniProtKB-KW"/>
</dbReference>
<feature type="region of interest" description="Disordered" evidence="7">
    <location>
        <begin position="1519"/>
        <end position="1538"/>
    </location>
</feature>
<feature type="region of interest" description="Disordered" evidence="7">
    <location>
        <begin position="1993"/>
        <end position="2028"/>
    </location>
</feature>
<feature type="compositionally biased region" description="Basic and acidic residues" evidence="7">
    <location>
        <begin position="1060"/>
        <end position="1074"/>
    </location>
</feature>
<feature type="region of interest" description="Disordered" evidence="7">
    <location>
        <begin position="1339"/>
        <end position="1368"/>
    </location>
</feature>
<keyword evidence="1 6" id="KW-0479">Metal-binding</keyword>
<dbReference type="GO" id="GO:0005634">
    <property type="term" value="C:nucleus"/>
    <property type="evidence" value="ECO:0007669"/>
    <property type="project" value="TreeGrafter"/>
</dbReference>
<evidence type="ECO:0000256" key="1">
    <source>
        <dbReference type="ARBA" id="ARBA00022723"/>
    </source>
</evidence>
<feature type="region of interest" description="Disordered" evidence="7">
    <location>
        <begin position="1"/>
        <end position="118"/>
    </location>
</feature>
<feature type="region of interest" description="Disordered" evidence="7">
    <location>
        <begin position="1296"/>
        <end position="1319"/>
    </location>
</feature>